<protein>
    <recommendedName>
        <fullName evidence="2">Heterokaryon incompatibility domain-containing protein</fullName>
    </recommendedName>
</protein>
<keyword evidence="4" id="KW-1185">Reference proteome</keyword>
<reference evidence="3" key="1">
    <citation type="submission" date="2020-01" db="EMBL/GenBank/DDBJ databases">
        <authorList>
            <person name="Feng Z.H.Z."/>
        </authorList>
    </citation>
    <scope>NUCLEOTIDE SEQUENCE</scope>
    <source>
        <strain evidence="3">CBS107.38</strain>
    </source>
</reference>
<evidence type="ECO:0000259" key="2">
    <source>
        <dbReference type="Pfam" id="PF06985"/>
    </source>
</evidence>
<sequence>MITQDASSAYDPDPNFDDRWSDDSSTSSDEGGTLSLAHETETRLDMIKSWIKACDENHGLQCCTPKADASIWPMWVIDVVDECIVEGDIADRYLTLSYVWGGVQTLQATTTNFEKLKRPGSLGRDEVVLPKTIRQAIDVTRLLGERYIWIDQLSILQDDCEHKHSQIKHMAEIYANSYLTLVAATGDTADFGLVDDIDQMLNETPQNNGINDELYTRMFLKNRSPWNRRGWTFQESVFSRRNLFVLDLAIGYGEDPEACPKSLYWVCQQTWWYDWHPAAATKLHRSLYKPMDHQSLSIKYQASWPDFRRYLELCQSYSPRHFTYDSDVFLAFTGAATLLEKSFLGGILYGLPVLFFDIALLWSHFGIASKRKWDATHDESSQPPSWSWMSWHGELLSLYWKFAYEGIAYEKRPSTLVITPLVQWYFTGVGGAQIAITNEYHKYNHLAQDDKSTPPAGWSRTKSSLGNSGMHGENVYFTHNAPGMKFRFPIPLVDPSYSEVTMPVPVTNRITCQTERAFFYLAKSEHQYTPRPRSLVFDAVGSYSGFITLPGDWHTSYFETETRIELIAISTGSVAGHDLRYKFDAPEQFHELGSIWKFYNVLWIDWTDGVAYRKAVGQITKAIWEAADRELIDVVLG</sequence>
<feature type="domain" description="Heterokaryon incompatibility" evidence="2">
    <location>
        <begin position="93"/>
        <end position="235"/>
    </location>
</feature>
<dbReference type="PANTHER" id="PTHR33112">
    <property type="entry name" value="DOMAIN PROTEIN, PUTATIVE-RELATED"/>
    <property type="match status" value="1"/>
</dbReference>
<dbReference type="OrthoDB" id="5428863at2759"/>
<evidence type="ECO:0000313" key="4">
    <source>
        <dbReference type="Proteomes" id="UP000596902"/>
    </source>
</evidence>
<accession>A0A8H7EBP0</accession>
<dbReference type="Pfam" id="PF06985">
    <property type="entry name" value="HET"/>
    <property type="match status" value="1"/>
</dbReference>
<dbReference type="AlphaFoldDB" id="A0A8H7EBP0"/>
<dbReference type="Proteomes" id="UP000596902">
    <property type="component" value="Unassembled WGS sequence"/>
</dbReference>
<dbReference type="InterPro" id="IPR010730">
    <property type="entry name" value="HET"/>
</dbReference>
<dbReference type="EMBL" id="JAAABM010000018">
    <property type="protein sequence ID" value="KAF7672036.1"/>
    <property type="molecule type" value="Genomic_DNA"/>
</dbReference>
<gene>
    <name evidence="3" type="ORF">GT037_009935</name>
</gene>
<feature type="region of interest" description="Disordered" evidence="1">
    <location>
        <begin position="1"/>
        <end position="35"/>
    </location>
</feature>
<dbReference type="GeneID" id="62208160"/>
<proteinExistence type="predicted"/>
<dbReference type="RefSeq" id="XP_038782396.1">
    <property type="nucleotide sequence ID" value="XM_038934982.1"/>
</dbReference>
<evidence type="ECO:0000256" key="1">
    <source>
        <dbReference type="SAM" id="MobiDB-lite"/>
    </source>
</evidence>
<dbReference type="PANTHER" id="PTHR33112:SF12">
    <property type="entry name" value="HETEROKARYON INCOMPATIBILITY DOMAIN-CONTAINING PROTEIN"/>
    <property type="match status" value="1"/>
</dbReference>
<evidence type="ECO:0000313" key="3">
    <source>
        <dbReference type="EMBL" id="KAF7672036.1"/>
    </source>
</evidence>
<reference evidence="3" key="2">
    <citation type="submission" date="2020-08" db="EMBL/GenBank/DDBJ databases">
        <title>Draft Genome Sequence of Cumin Blight Pathogen Alternaria burnsii.</title>
        <authorList>
            <person name="Feng Z."/>
        </authorList>
    </citation>
    <scope>NUCLEOTIDE SEQUENCE</scope>
    <source>
        <strain evidence="3">CBS107.38</strain>
    </source>
</reference>
<name>A0A8H7EBP0_9PLEO</name>
<comment type="caution">
    <text evidence="3">The sequence shown here is derived from an EMBL/GenBank/DDBJ whole genome shotgun (WGS) entry which is preliminary data.</text>
</comment>
<organism evidence="3 4">
    <name type="scientific">Alternaria burnsii</name>
    <dbReference type="NCBI Taxonomy" id="1187904"/>
    <lineage>
        <taxon>Eukaryota</taxon>
        <taxon>Fungi</taxon>
        <taxon>Dikarya</taxon>
        <taxon>Ascomycota</taxon>
        <taxon>Pezizomycotina</taxon>
        <taxon>Dothideomycetes</taxon>
        <taxon>Pleosporomycetidae</taxon>
        <taxon>Pleosporales</taxon>
        <taxon>Pleosporineae</taxon>
        <taxon>Pleosporaceae</taxon>
        <taxon>Alternaria</taxon>
        <taxon>Alternaria sect. Alternaria</taxon>
    </lineage>
</organism>